<keyword evidence="1" id="KW-1133">Transmembrane helix</keyword>
<name>A0ABU0DY16_9BACI</name>
<evidence type="ECO:0000256" key="1">
    <source>
        <dbReference type="SAM" id="Phobius"/>
    </source>
</evidence>
<sequence>MIVGFALSNVTIHLLLTHFRAPTLIFFVGIIVGFLPMLWQEGVKQAKRDYRMTDYIVMALFIAVVVVASLFSDFNQIELSALAVNDVTF</sequence>
<gene>
    <name evidence="2" type="ORF">J2R98_002866</name>
</gene>
<accession>A0ABU0DY16</accession>
<dbReference type="RefSeq" id="WP_370872017.1">
    <property type="nucleotide sequence ID" value="NZ_JAUSUP010000019.1"/>
</dbReference>
<evidence type="ECO:0000313" key="3">
    <source>
        <dbReference type="Proteomes" id="UP001236723"/>
    </source>
</evidence>
<reference evidence="2 3" key="1">
    <citation type="submission" date="2023-07" db="EMBL/GenBank/DDBJ databases">
        <title>Genomic Encyclopedia of Type Strains, Phase IV (KMG-IV): sequencing the most valuable type-strain genomes for metagenomic binning, comparative biology and taxonomic classification.</title>
        <authorList>
            <person name="Goeker M."/>
        </authorList>
    </citation>
    <scope>NUCLEOTIDE SEQUENCE [LARGE SCALE GENOMIC DNA]</scope>
    <source>
        <strain evidence="2 3">DSM 15448</strain>
    </source>
</reference>
<protein>
    <submittedName>
        <fullName evidence="2">Membrane protein</fullName>
    </submittedName>
</protein>
<evidence type="ECO:0000313" key="2">
    <source>
        <dbReference type="EMBL" id="MDQ0353005.1"/>
    </source>
</evidence>
<keyword evidence="1" id="KW-0812">Transmembrane</keyword>
<keyword evidence="1" id="KW-0472">Membrane</keyword>
<proteinExistence type="predicted"/>
<organism evidence="2 3">
    <name type="scientific">Alkalibacillus filiformis</name>
    <dbReference type="NCBI Taxonomy" id="200990"/>
    <lineage>
        <taxon>Bacteria</taxon>
        <taxon>Bacillati</taxon>
        <taxon>Bacillota</taxon>
        <taxon>Bacilli</taxon>
        <taxon>Bacillales</taxon>
        <taxon>Bacillaceae</taxon>
        <taxon>Alkalibacillus</taxon>
    </lineage>
</organism>
<comment type="caution">
    <text evidence="2">The sequence shown here is derived from an EMBL/GenBank/DDBJ whole genome shotgun (WGS) entry which is preliminary data.</text>
</comment>
<feature type="transmembrane region" description="Helical" evidence="1">
    <location>
        <begin position="52"/>
        <end position="71"/>
    </location>
</feature>
<feature type="transmembrane region" description="Helical" evidence="1">
    <location>
        <begin position="20"/>
        <end position="40"/>
    </location>
</feature>
<dbReference type="Proteomes" id="UP001236723">
    <property type="component" value="Unassembled WGS sequence"/>
</dbReference>
<keyword evidence="3" id="KW-1185">Reference proteome</keyword>
<dbReference type="EMBL" id="JAUSUP010000019">
    <property type="protein sequence ID" value="MDQ0353005.1"/>
    <property type="molecule type" value="Genomic_DNA"/>
</dbReference>